<feature type="region of interest" description="Disordered" evidence="1">
    <location>
        <begin position="215"/>
        <end position="276"/>
    </location>
</feature>
<feature type="compositionally biased region" description="Gly residues" evidence="1">
    <location>
        <begin position="263"/>
        <end position="276"/>
    </location>
</feature>
<reference evidence="5" key="1">
    <citation type="submission" date="2023-08" db="EMBL/GenBank/DDBJ databases">
        <title>Rhodospirillaceae gen. nov., a novel taxon isolated from the Yangtze River Yuezi River estuary sludge.</title>
        <authorList>
            <person name="Ruan L."/>
        </authorList>
    </citation>
    <scope>NUCLEOTIDE SEQUENCE [LARGE SCALE GENOMIC DNA]</scope>
    <source>
        <strain evidence="5">R-7</strain>
    </source>
</reference>
<feature type="compositionally biased region" description="Low complexity" evidence="1">
    <location>
        <begin position="251"/>
        <end position="262"/>
    </location>
</feature>
<feature type="signal peptide" evidence="2">
    <location>
        <begin position="1"/>
        <end position="32"/>
    </location>
</feature>
<feature type="compositionally biased region" description="Pro residues" evidence="1">
    <location>
        <begin position="224"/>
        <end position="247"/>
    </location>
</feature>
<evidence type="ECO:0000256" key="1">
    <source>
        <dbReference type="SAM" id="MobiDB-lite"/>
    </source>
</evidence>
<protein>
    <submittedName>
        <fullName evidence="4">FecR family protein</fullName>
    </submittedName>
</protein>
<dbReference type="InterPro" id="IPR006860">
    <property type="entry name" value="FecR"/>
</dbReference>
<feature type="chain" id="PRO_5046628347" evidence="2">
    <location>
        <begin position="33"/>
        <end position="276"/>
    </location>
</feature>
<sequence length="276" mass="28341">MMGHHSLGTARRLVVAAILCVSLILAASQAFAAAFVAQAVKTRGDIRITRDGGDISCSMGTAVQLGDLIRTGADARLRLRFVDGSILTLGENTKLSVDLFAVDATNKSRTVVLTVLEGIVNASAAKSGESKFDYQIKTGAGYSAVRGTKWIVSFRQALMTVYVLNGTVEMGGNAGGPPALINAGQWGSIDAAGILSPVQPTTPELLKPVLDATSDTAMNSVPPSTTPAQPPIPLPQITPTPTQPKPPTRANKGNQGGNNNNSGGKGGYGGSGMGTN</sequence>
<accession>A0ABU0YKI0</accession>
<proteinExistence type="predicted"/>
<evidence type="ECO:0000259" key="3">
    <source>
        <dbReference type="Pfam" id="PF04773"/>
    </source>
</evidence>
<organism evidence="4 5">
    <name type="scientific">Dongia sedimenti</name>
    <dbReference type="NCBI Taxonomy" id="3064282"/>
    <lineage>
        <taxon>Bacteria</taxon>
        <taxon>Pseudomonadati</taxon>
        <taxon>Pseudomonadota</taxon>
        <taxon>Alphaproteobacteria</taxon>
        <taxon>Rhodospirillales</taxon>
        <taxon>Dongiaceae</taxon>
        <taxon>Dongia</taxon>
    </lineage>
</organism>
<evidence type="ECO:0000313" key="5">
    <source>
        <dbReference type="Proteomes" id="UP001230156"/>
    </source>
</evidence>
<dbReference type="PANTHER" id="PTHR38731">
    <property type="entry name" value="LIPL45-RELATED LIPOPROTEIN-RELATED"/>
    <property type="match status" value="1"/>
</dbReference>
<gene>
    <name evidence="4" type="ORF">Q8A70_11160</name>
</gene>
<dbReference type="Proteomes" id="UP001230156">
    <property type="component" value="Unassembled WGS sequence"/>
</dbReference>
<dbReference type="Pfam" id="PF04773">
    <property type="entry name" value="FecR"/>
    <property type="match status" value="1"/>
</dbReference>
<feature type="domain" description="FecR protein" evidence="3">
    <location>
        <begin position="67"/>
        <end position="169"/>
    </location>
</feature>
<dbReference type="RefSeq" id="WP_379955680.1">
    <property type="nucleotide sequence ID" value="NZ_JAUYVI010000003.1"/>
</dbReference>
<evidence type="ECO:0000313" key="4">
    <source>
        <dbReference type="EMBL" id="MDQ7248229.1"/>
    </source>
</evidence>
<name>A0ABU0YKI0_9PROT</name>
<keyword evidence="5" id="KW-1185">Reference proteome</keyword>
<dbReference type="Gene3D" id="2.60.120.1440">
    <property type="match status" value="1"/>
</dbReference>
<evidence type="ECO:0000256" key="2">
    <source>
        <dbReference type="SAM" id="SignalP"/>
    </source>
</evidence>
<keyword evidence="2" id="KW-0732">Signal</keyword>
<comment type="caution">
    <text evidence="4">The sequence shown here is derived from an EMBL/GenBank/DDBJ whole genome shotgun (WGS) entry which is preliminary data.</text>
</comment>
<dbReference type="EMBL" id="JAUYVI010000003">
    <property type="protein sequence ID" value="MDQ7248229.1"/>
    <property type="molecule type" value="Genomic_DNA"/>
</dbReference>